<comment type="caution">
    <text evidence="2">The sequence shown here is derived from an EMBL/GenBank/DDBJ whole genome shotgun (WGS) entry which is preliminary data.</text>
</comment>
<keyword evidence="1" id="KW-0732">Signal</keyword>
<protein>
    <recommendedName>
        <fullName evidence="4">DUF1425 domain-containing protein</fullName>
    </recommendedName>
</protein>
<dbReference type="Pfam" id="PF07233">
    <property type="entry name" value="DUF1425"/>
    <property type="match status" value="1"/>
</dbReference>
<dbReference type="Proteomes" id="UP000651977">
    <property type="component" value="Unassembled WGS sequence"/>
</dbReference>
<dbReference type="EMBL" id="BMDY01000022">
    <property type="protein sequence ID" value="GGB16198.1"/>
    <property type="molecule type" value="Genomic_DNA"/>
</dbReference>
<evidence type="ECO:0000256" key="1">
    <source>
        <dbReference type="SAM" id="SignalP"/>
    </source>
</evidence>
<evidence type="ECO:0000313" key="3">
    <source>
        <dbReference type="Proteomes" id="UP000651977"/>
    </source>
</evidence>
<evidence type="ECO:0008006" key="4">
    <source>
        <dbReference type="Google" id="ProtNLM"/>
    </source>
</evidence>
<gene>
    <name evidence="2" type="ORF">GCM10007414_32050</name>
</gene>
<dbReference type="InterPro" id="IPR038483">
    <property type="entry name" value="YcfL-like_sf"/>
</dbReference>
<dbReference type="PROSITE" id="PS51257">
    <property type="entry name" value="PROKAR_LIPOPROTEIN"/>
    <property type="match status" value="1"/>
</dbReference>
<name>A0ABQ1I6K0_9ALTE</name>
<dbReference type="CDD" id="cd09030">
    <property type="entry name" value="DUF1425"/>
    <property type="match status" value="1"/>
</dbReference>
<feature type="chain" id="PRO_5046062107" description="DUF1425 domain-containing protein" evidence="1">
    <location>
        <begin position="25"/>
        <end position="130"/>
    </location>
</feature>
<sequence length="130" mass="14677">MKYVFLLLSLLLVACTTNTSGISADSDKPDGKQWLIVDNISLGRKLTVLGATTQQNNDRLQGVATIQSLYKGDLNLQYRFYWYDSNNIQINQATSAWTPLTLHGKQQIQVQSIALLDSAKHFKIYVREVK</sequence>
<feature type="signal peptide" evidence="1">
    <location>
        <begin position="1"/>
        <end position="24"/>
    </location>
</feature>
<evidence type="ECO:0000313" key="2">
    <source>
        <dbReference type="EMBL" id="GGB16198.1"/>
    </source>
</evidence>
<dbReference type="RefSeq" id="WP_055731980.1">
    <property type="nucleotide sequence ID" value="NZ_BMDY01000022.1"/>
</dbReference>
<reference evidence="3" key="1">
    <citation type="journal article" date="2019" name="Int. J. Syst. Evol. Microbiol.">
        <title>The Global Catalogue of Microorganisms (GCM) 10K type strain sequencing project: providing services to taxonomists for standard genome sequencing and annotation.</title>
        <authorList>
            <consortium name="The Broad Institute Genomics Platform"/>
            <consortium name="The Broad Institute Genome Sequencing Center for Infectious Disease"/>
            <person name="Wu L."/>
            <person name="Ma J."/>
        </authorList>
    </citation>
    <scope>NUCLEOTIDE SEQUENCE [LARGE SCALE GENOMIC DNA]</scope>
    <source>
        <strain evidence="3">CGMCC 1.10131</strain>
    </source>
</reference>
<dbReference type="Gene3D" id="2.60.40.3230">
    <property type="match status" value="1"/>
</dbReference>
<proteinExistence type="predicted"/>
<keyword evidence="3" id="KW-1185">Reference proteome</keyword>
<accession>A0ABQ1I6K0</accession>
<dbReference type="InterPro" id="IPR010824">
    <property type="entry name" value="DUF1425"/>
</dbReference>
<organism evidence="2 3">
    <name type="scientific">Agarivorans gilvus</name>
    <dbReference type="NCBI Taxonomy" id="680279"/>
    <lineage>
        <taxon>Bacteria</taxon>
        <taxon>Pseudomonadati</taxon>
        <taxon>Pseudomonadota</taxon>
        <taxon>Gammaproteobacteria</taxon>
        <taxon>Alteromonadales</taxon>
        <taxon>Alteromonadaceae</taxon>
        <taxon>Agarivorans</taxon>
    </lineage>
</organism>